<keyword evidence="1" id="KW-0732">Signal</keyword>
<organism evidence="2 3">
    <name type="scientific">Duncaniella muris</name>
    <dbReference type="NCBI Taxonomy" id="2094150"/>
    <lineage>
        <taxon>Bacteria</taxon>
        <taxon>Pseudomonadati</taxon>
        <taxon>Bacteroidota</taxon>
        <taxon>Bacteroidia</taxon>
        <taxon>Bacteroidales</taxon>
        <taxon>Muribaculaceae</taxon>
        <taxon>Duncaniella</taxon>
    </lineage>
</organism>
<dbReference type="GO" id="GO:0003755">
    <property type="term" value="F:peptidyl-prolyl cis-trans isomerase activity"/>
    <property type="evidence" value="ECO:0007669"/>
    <property type="project" value="InterPro"/>
</dbReference>
<dbReference type="PROSITE" id="PS51257">
    <property type="entry name" value="PROKAR_LIPOPROTEIN"/>
    <property type="match status" value="1"/>
</dbReference>
<evidence type="ECO:0000313" key="3">
    <source>
        <dbReference type="Proteomes" id="UP000244905"/>
    </source>
</evidence>
<dbReference type="Proteomes" id="UP000244905">
    <property type="component" value="Unassembled WGS sequence"/>
</dbReference>
<comment type="caution">
    <text evidence="2">The sequence shown here is derived from an EMBL/GenBank/DDBJ whole genome shotgun (WGS) entry which is preliminary data.</text>
</comment>
<accession>A0A2V1IL57</accession>
<protein>
    <submittedName>
        <fullName evidence="2">DUF4827 domain-containing protein</fullName>
    </submittedName>
</protein>
<dbReference type="InterPro" id="IPR032252">
    <property type="entry name" value="DUF4827"/>
</dbReference>
<gene>
    <name evidence="2" type="ORF">C5O23_03460</name>
</gene>
<name>A0A2V1IL57_9BACT</name>
<sequence>MKKLIFPIFAIIALAFLTSSCDDSKSYAELLADENYVVNDFLVRHHVVNYVPSDSVFISRRDIAEKMYEESGQTAADEAAYEQAIVEIMASLEKDPSKDAPYYRIDDDSNVYMQVISVGTDEKPKKNDRVYFRFTRYNLFYYVVGADNTLIGSGNADSMNSQSTFFLFENTSVSESTQYGTGIQRPLYFLGYNSKVNIVIKSQAGPETDMSYVVPYLYTITYYKSMI</sequence>
<dbReference type="EMBL" id="PUEC01000005">
    <property type="protein sequence ID" value="PWB03458.1"/>
    <property type="molecule type" value="Genomic_DNA"/>
</dbReference>
<dbReference type="GeneID" id="82525409"/>
<reference evidence="3" key="1">
    <citation type="submission" date="2018-02" db="EMBL/GenBank/DDBJ databases">
        <authorList>
            <person name="Clavel T."/>
            <person name="Strowig T."/>
        </authorList>
    </citation>
    <scope>NUCLEOTIDE SEQUENCE [LARGE SCALE GENOMIC DNA]</scope>
    <source>
        <strain evidence="3">DSM 103720</strain>
    </source>
</reference>
<evidence type="ECO:0000313" key="2">
    <source>
        <dbReference type="EMBL" id="PWB03458.1"/>
    </source>
</evidence>
<feature type="signal peptide" evidence="1">
    <location>
        <begin position="1"/>
        <end position="21"/>
    </location>
</feature>
<keyword evidence="3" id="KW-1185">Reference proteome</keyword>
<feature type="chain" id="PRO_5015992780" evidence="1">
    <location>
        <begin position="22"/>
        <end position="227"/>
    </location>
</feature>
<evidence type="ECO:0000256" key="1">
    <source>
        <dbReference type="SAM" id="SignalP"/>
    </source>
</evidence>
<dbReference type="AlphaFoldDB" id="A0A2V1IL57"/>
<dbReference type="RefSeq" id="WP_107031568.1">
    <property type="nucleotide sequence ID" value="NZ_CAJSYL010000035.1"/>
</dbReference>
<dbReference type="Pfam" id="PF16109">
    <property type="entry name" value="DUF4827"/>
    <property type="match status" value="1"/>
</dbReference>
<proteinExistence type="predicted"/>
<dbReference type="Gene3D" id="3.10.50.40">
    <property type="match status" value="1"/>
</dbReference>
<dbReference type="InterPro" id="IPR046357">
    <property type="entry name" value="PPIase_dom_sf"/>
</dbReference>